<feature type="disulfide bond" evidence="17">
    <location>
        <begin position="675"/>
        <end position="680"/>
    </location>
</feature>
<feature type="disulfide bond" evidence="17">
    <location>
        <begin position="115"/>
        <end position="547"/>
    </location>
</feature>
<dbReference type="Proteomes" id="UP000593565">
    <property type="component" value="Unassembled WGS sequence"/>
</dbReference>
<dbReference type="InterPro" id="IPR036349">
    <property type="entry name" value="Integrin_bsu_tail_dom_sf"/>
</dbReference>
<dbReference type="InterPro" id="IPR033760">
    <property type="entry name" value="Integrin_beta_N"/>
</dbReference>
<dbReference type="InterPro" id="IPR013111">
    <property type="entry name" value="EGF_extracell"/>
</dbReference>
<comment type="caution">
    <text evidence="21">The sequence shown here is derived from an EMBL/GenBank/DDBJ whole genome shotgun (WGS) entry which is preliminary data.</text>
</comment>
<feature type="disulfide bond" evidence="17">
    <location>
        <begin position="682"/>
        <end position="692"/>
    </location>
</feature>
<evidence type="ECO:0000256" key="1">
    <source>
        <dbReference type="ARBA" id="ARBA00004251"/>
    </source>
</evidence>
<evidence type="ECO:0000256" key="16">
    <source>
        <dbReference type="ARBA" id="ARBA00023180"/>
    </source>
</evidence>
<dbReference type="InterPro" id="IPR036465">
    <property type="entry name" value="vWFA_dom_sf"/>
</dbReference>
<keyword evidence="11 18" id="KW-0130">Cell adhesion</keyword>
<dbReference type="Gene3D" id="2.10.25.10">
    <property type="entry name" value="Laminin"/>
    <property type="match status" value="3"/>
</dbReference>
<dbReference type="PRINTS" id="PR01186">
    <property type="entry name" value="INTEGRINB"/>
</dbReference>
<feature type="disulfide bond" evidence="17">
    <location>
        <begin position="136"/>
        <end position="151"/>
    </location>
</feature>
<dbReference type="Gene3D" id="2.60.40.1510">
    <property type="entry name" value="ntegrin, alpha v. Chain A, domain 3"/>
    <property type="match status" value="1"/>
</dbReference>
<keyword evidence="4" id="KW-0245">EGF-like domain</keyword>
<dbReference type="Pfam" id="PF17205">
    <property type="entry name" value="PSI_integrin"/>
    <property type="match status" value="1"/>
</dbReference>
<feature type="disulfide bond" evidence="17">
    <location>
        <begin position="509"/>
        <end position="748"/>
    </location>
</feature>
<keyword evidence="6" id="KW-0479">Metal-binding</keyword>
<dbReference type="GO" id="GO:0005925">
    <property type="term" value="C:focal adhesion"/>
    <property type="evidence" value="ECO:0007669"/>
    <property type="project" value="TreeGrafter"/>
</dbReference>
<dbReference type="FunFam" id="2.10.25.10:FF:000043">
    <property type="entry name" value="Integrin beta"/>
    <property type="match status" value="1"/>
</dbReference>
<dbReference type="GO" id="GO:0008305">
    <property type="term" value="C:integrin complex"/>
    <property type="evidence" value="ECO:0007669"/>
    <property type="project" value="TreeGrafter"/>
</dbReference>
<comment type="subcellular location">
    <subcellularLocation>
        <location evidence="1 18">Cell membrane</location>
        <topology evidence="1 18">Single-pass type I membrane protein</topology>
    </subcellularLocation>
</comment>
<feature type="disulfide bond" evidence="17">
    <location>
        <begin position="708"/>
        <end position="779"/>
    </location>
</feature>
<dbReference type="Gene3D" id="3.30.1680.10">
    <property type="entry name" value="ligand-binding face of the semaphorins, domain 2"/>
    <property type="match status" value="1"/>
</dbReference>
<dbReference type="FunFam" id="2.10.25.10:FF:000076">
    <property type="entry name" value="Integrin beta"/>
    <property type="match status" value="1"/>
</dbReference>
<dbReference type="GO" id="GO:0033627">
    <property type="term" value="P:cell adhesion mediated by integrin"/>
    <property type="evidence" value="ECO:0007669"/>
    <property type="project" value="TreeGrafter"/>
</dbReference>
<dbReference type="GO" id="GO:0009986">
    <property type="term" value="C:cell surface"/>
    <property type="evidence" value="ECO:0007669"/>
    <property type="project" value="TreeGrafter"/>
</dbReference>
<dbReference type="SUPFAM" id="SSF69687">
    <property type="entry name" value="Integrin beta tail domain"/>
    <property type="match status" value="1"/>
</dbReference>
<feature type="disulfide bond" evidence="17">
    <location>
        <begin position="677"/>
        <end position="725"/>
    </location>
</feature>
<keyword evidence="14 19" id="KW-0472">Membrane</keyword>
<evidence type="ECO:0000256" key="9">
    <source>
        <dbReference type="ARBA" id="ARBA00022837"/>
    </source>
</evidence>
<keyword evidence="13 18" id="KW-0401">Integrin</keyword>
<evidence type="ECO:0000256" key="18">
    <source>
        <dbReference type="RuleBase" id="RU000633"/>
    </source>
</evidence>
<feature type="disulfide bond" evidence="17">
    <location>
        <begin position="477"/>
        <end position="489"/>
    </location>
</feature>
<evidence type="ECO:0000256" key="15">
    <source>
        <dbReference type="ARBA" id="ARBA00023157"/>
    </source>
</evidence>
<dbReference type="AlphaFoldDB" id="A0A7J5ZSU6"/>
<keyword evidence="7" id="KW-0732">Signal</keyword>
<dbReference type="PIRSF" id="PIRSF002512">
    <property type="entry name" value="Integrin_B"/>
    <property type="match status" value="1"/>
</dbReference>
<evidence type="ECO:0000256" key="11">
    <source>
        <dbReference type="ARBA" id="ARBA00022889"/>
    </source>
</evidence>
<feature type="disulfide bond" evidence="17">
    <location>
        <begin position="654"/>
        <end position="661"/>
    </location>
</feature>
<dbReference type="Gene3D" id="4.10.1240.30">
    <property type="match status" value="1"/>
</dbReference>
<accession>A0A7J5ZSU6</accession>
<dbReference type="Gene3D" id="3.40.50.410">
    <property type="entry name" value="von Willebrand factor, type A domain"/>
    <property type="match status" value="1"/>
</dbReference>
<protein>
    <recommendedName>
        <fullName evidence="18">Integrin beta</fullName>
    </recommendedName>
</protein>
<feature type="disulfide bond" evidence="17">
    <location>
        <begin position="729"/>
        <end position="756"/>
    </location>
</feature>
<evidence type="ECO:0000256" key="17">
    <source>
        <dbReference type="PIRSR" id="PIRSR002512-1"/>
    </source>
</evidence>
<proteinExistence type="inferred from homology"/>
<dbReference type="FunFam" id="3.40.50.410:FF:000002">
    <property type="entry name" value="Integrin beta"/>
    <property type="match status" value="1"/>
</dbReference>
<reference evidence="21 22" key="1">
    <citation type="submission" date="2020-02" db="EMBL/GenBank/DDBJ databases">
        <title>A chromosome-scale genome assembly of the black bullhead catfish (Ameiurus melas).</title>
        <authorList>
            <person name="Wen M."/>
            <person name="Zham M."/>
            <person name="Cabau C."/>
            <person name="Klopp C."/>
            <person name="Donnadieu C."/>
            <person name="Roques C."/>
            <person name="Bouchez O."/>
            <person name="Lampietro C."/>
            <person name="Jouanno E."/>
            <person name="Herpin A."/>
            <person name="Louis A."/>
            <person name="Berthelot C."/>
            <person name="Parey E."/>
            <person name="Roest-Crollius H."/>
            <person name="Braasch I."/>
            <person name="Postlethwait J."/>
            <person name="Robinson-Rechavi M."/>
            <person name="Echchiki A."/>
            <person name="Begum T."/>
            <person name="Montfort J."/>
            <person name="Schartl M."/>
            <person name="Bobe J."/>
            <person name="Guiguen Y."/>
        </authorList>
    </citation>
    <scope>NUCLEOTIDE SEQUENCE [LARGE SCALE GENOMIC DNA]</scope>
    <source>
        <strain evidence="21">M_S1</strain>
        <tissue evidence="21">Blood</tissue>
    </source>
</reference>
<dbReference type="SUPFAM" id="SSF69179">
    <property type="entry name" value="Integrin domains"/>
    <property type="match status" value="1"/>
</dbReference>
<dbReference type="SUPFAM" id="SSF103575">
    <property type="entry name" value="Plexin repeat"/>
    <property type="match status" value="1"/>
</dbReference>
<dbReference type="EMBL" id="JAAGNN010000023">
    <property type="protein sequence ID" value="KAF4073744.1"/>
    <property type="molecule type" value="Genomic_DNA"/>
</dbReference>
<dbReference type="GO" id="GO:0098609">
    <property type="term" value="P:cell-cell adhesion"/>
    <property type="evidence" value="ECO:0007669"/>
    <property type="project" value="TreeGrafter"/>
</dbReference>
<evidence type="ECO:0000313" key="21">
    <source>
        <dbReference type="EMBL" id="KAF4073744.1"/>
    </source>
</evidence>
<keyword evidence="5 18" id="KW-0812">Transmembrane</keyword>
<feature type="disulfide bond" evidence="17">
    <location>
        <begin position="636"/>
        <end position="641"/>
    </location>
</feature>
<evidence type="ECO:0000256" key="5">
    <source>
        <dbReference type="ARBA" id="ARBA00022692"/>
    </source>
</evidence>
<dbReference type="PANTHER" id="PTHR10082">
    <property type="entry name" value="INTEGRIN BETA SUBUNIT"/>
    <property type="match status" value="1"/>
</dbReference>
<evidence type="ECO:0000256" key="2">
    <source>
        <dbReference type="ARBA" id="ARBA00007449"/>
    </source>
</evidence>
<gene>
    <name evidence="21" type="ORF">AMELA_G00246770</name>
</gene>
<evidence type="ECO:0000256" key="13">
    <source>
        <dbReference type="ARBA" id="ARBA00023037"/>
    </source>
</evidence>
<evidence type="ECO:0000256" key="10">
    <source>
        <dbReference type="ARBA" id="ARBA00022842"/>
    </source>
</evidence>
<dbReference type="SUPFAM" id="SSF53300">
    <property type="entry name" value="vWA-like"/>
    <property type="match status" value="1"/>
</dbReference>
<dbReference type="GO" id="GO:0005178">
    <property type="term" value="F:integrin binding"/>
    <property type="evidence" value="ECO:0007669"/>
    <property type="project" value="TreeGrafter"/>
</dbReference>
<dbReference type="InterPro" id="IPR012896">
    <property type="entry name" value="Integrin_bsu_tail"/>
</dbReference>
<evidence type="ECO:0000313" key="22">
    <source>
        <dbReference type="Proteomes" id="UP000593565"/>
    </source>
</evidence>
<dbReference type="InterPro" id="IPR057243">
    <property type="entry name" value="Integrin_I-EGF_CS"/>
</dbReference>
<keyword evidence="16" id="KW-0325">Glycoprotein</keyword>
<dbReference type="SUPFAM" id="SSF57196">
    <property type="entry name" value="EGF/Laminin"/>
    <property type="match status" value="2"/>
</dbReference>
<evidence type="ECO:0000256" key="14">
    <source>
        <dbReference type="ARBA" id="ARBA00023136"/>
    </source>
</evidence>
<evidence type="ECO:0000256" key="4">
    <source>
        <dbReference type="ARBA" id="ARBA00022536"/>
    </source>
</evidence>
<dbReference type="Pfam" id="PF23106">
    <property type="entry name" value="EGF_Teneurin"/>
    <property type="match status" value="1"/>
</dbReference>
<dbReference type="SMART" id="SM00187">
    <property type="entry name" value="INB"/>
    <property type="match status" value="1"/>
</dbReference>
<feature type="disulfide bond" evidence="17">
    <location>
        <begin position="643"/>
        <end position="652"/>
    </location>
</feature>
<feature type="disulfide bond" evidence="17">
    <location>
        <begin position="602"/>
        <end position="615"/>
    </location>
</feature>
<dbReference type="PROSITE" id="PS00022">
    <property type="entry name" value="EGF_1"/>
    <property type="match status" value="1"/>
</dbReference>
<keyword evidence="3" id="KW-1003">Cell membrane</keyword>
<evidence type="ECO:0000256" key="19">
    <source>
        <dbReference type="SAM" id="Phobius"/>
    </source>
</evidence>
<feature type="disulfide bond" evidence="17">
    <location>
        <begin position="597"/>
        <end position="630"/>
    </location>
</feature>
<feature type="disulfide bond" evidence="17">
    <location>
        <begin position="333"/>
        <end position="374"/>
    </location>
</feature>
<dbReference type="InterPro" id="IPR002369">
    <property type="entry name" value="Integrin_bsu_VWA"/>
</dbReference>
<dbReference type="InterPro" id="IPR057073">
    <property type="entry name" value="EGF_integrin_2"/>
</dbReference>
<dbReference type="GO" id="GO:0016477">
    <property type="term" value="P:cell migration"/>
    <property type="evidence" value="ECO:0007669"/>
    <property type="project" value="TreeGrafter"/>
</dbReference>
<feature type="disulfide bond" evidence="17">
    <location>
        <begin position="126"/>
        <end position="162"/>
    </location>
</feature>
<dbReference type="InterPro" id="IPR015812">
    <property type="entry name" value="Integrin_bsu"/>
</dbReference>
<evidence type="ECO:0000256" key="8">
    <source>
        <dbReference type="ARBA" id="ARBA00022737"/>
    </source>
</evidence>
<dbReference type="SMART" id="SM01242">
    <property type="entry name" value="Integrin_B_tail"/>
    <property type="match status" value="1"/>
</dbReference>
<evidence type="ECO:0000256" key="6">
    <source>
        <dbReference type="ARBA" id="ARBA00022723"/>
    </source>
</evidence>
<keyword evidence="9" id="KW-0106">Calcium</keyword>
<feature type="domain" description="EGF-like" evidence="20">
    <location>
        <begin position="641"/>
        <end position="652"/>
    </location>
</feature>
<evidence type="ECO:0000256" key="7">
    <source>
        <dbReference type="ARBA" id="ARBA00022729"/>
    </source>
</evidence>
<keyword evidence="10" id="KW-0460">Magnesium</keyword>
<keyword evidence="12 19" id="KW-1133">Transmembrane helix</keyword>
<feature type="disulfide bond" evidence="17">
    <location>
        <begin position="545"/>
        <end position="549"/>
    </location>
</feature>
<dbReference type="PANTHER" id="PTHR10082:SF9">
    <property type="entry name" value="INTEGRIN BETA-8"/>
    <property type="match status" value="1"/>
</dbReference>
<organism evidence="21 22">
    <name type="scientific">Ameiurus melas</name>
    <name type="common">Black bullhead</name>
    <name type="synonym">Silurus melas</name>
    <dbReference type="NCBI Taxonomy" id="219545"/>
    <lineage>
        <taxon>Eukaryota</taxon>
        <taxon>Metazoa</taxon>
        <taxon>Chordata</taxon>
        <taxon>Craniata</taxon>
        <taxon>Vertebrata</taxon>
        <taxon>Euteleostomi</taxon>
        <taxon>Actinopterygii</taxon>
        <taxon>Neopterygii</taxon>
        <taxon>Teleostei</taxon>
        <taxon>Ostariophysi</taxon>
        <taxon>Siluriformes</taxon>
        <taxon>Ictaluridae</taxon>
        <taxon>Ameiurus</taxon>
    </lineage>
</organism>
<feature type="disulfide bond" evidence="17">
    <location>
        <begin position="595"/>
        <end position="600"/>
    </location>
</feature>
<keyword evidence="15 17" id="KW-1015">Disulfide bond</keyword>
<name>A0A7J5ZSU6_AMEME</name>
<dbReference type="GO" id="GO:0007229">
    <property type="term" value="P:integrin-mediated signaling pathway"/>
    <property type="evidence" value="ECO:0007669"/>
    <property type="project" value="UniProtKB-KW"/>
</dbReference>
<keyword evidence="8" id="KW-0677">Repeat</keyword>
<feature type="transmembrane region" description="Helical" evidence="19">
    <location>
        <begin position="789"/>
        <end position="811"/>
    </location>
</feature>
<evidence type="ECO:0000256" key="12">
    <source>
        <dbReference type="ARBA" id="ARBA00022989"/>
    </source>
</evidence>
<comment type="similarity">
    <text evidence="2 18">Belongs to the integrin beta chain family.</text>
</comment>
<evidence type="ECO:0000259" key="20">
    <source>
        <dbReference type="PROSITE" id="PS00022"/>
    </source>
</evidence>
<evidence type="ECO:0000256" key="3">
    <source>
        <dbReference type="ARBA" id="ARBA00022475"/>
    </source>
</evidence>
<dbReference type="FunFam" id="3.30.1680.10:FF:000002">
    <property type="entry name" value="Integrin beta"/>
    <property type="match status" value="1"/>
</dbReference>
<dbReference type="Pfam" id="PF23105">
    <property type="entry name" value="EGF_integrin"/>
    <property type="match status" value="1"/>
</dbReference>
<feature type="disulfide bond" evidence="17">
    <location>
        <begin position="278"/>
        <end position="285"/>
    </location>
</feature>
<dbReference type="PROSITE" id="PS00243">
    <property type="entry name" value="I_EGF_1"/>
    <property type="match status" value="1"/>
</dbReference>
<feature type="disulfide bond" evidence="17">
    <location>
        <begin position="123"/>
        <end position="133"/>
    </location>
</feature>
<feature type="disulfide bond" evidence="17">
    <location>
        <begin position="702"/>
        <end position="711"/>
    </location>
</feature>
<keyword evidence="22" id="KW-1185">Reference proteome</keyword>
<sequence length="872" mass="95878">MYCTVYISLDKLSLELRAHSAYRLHGAHLSVDHADGRGSSFCPSTPPARAFGLNGGTKSRARSQSRLETTWRGITPFSGAAMSSWLLAYCNLVLRSAVLIALFACASSHSADNKCGSPLVSTCQECLSRGPDCAWCFQKSFLDGTHISTRCDSATQLMLKGCAEEFIENPGVKVEVNMTVSSSQVTPRDMSIQLRPGSEASFIVEVKQLELYPVDLYYLVDVSASMQENLDRLKTVGVTLSHRMKEHSSDFQVGFGSFVDKPVSPYIDVHPSKIKNPCSNYELHCRPAHGFIHVLPITDNMTEFKHVIQQQRISANMDTPEGGFDAMLQAAVCQKDIGWRPEAKHLLLVMTDQPSHLALDSKLAGIVVPHDGHCHLEDGVYSQSAYMEHPTIGQLAEKLLENSIYSIFAVNQMQYKWYEDLVPILPGTYLGRLLPKASNLTNLVVDAYKKLLSDVGVEVEVEDREAHRFWVSVTAVCPNGSTAAGSSKCTNVQPRQKVFFNITVGMRACPEKDDALQKENEPEVMLVVRPVGFNESLTVRVRQACVCRCGGAGPCHDNPETSLCVSGDNQGDEGSLMDSCRDVKTGLMCSGRGTCVCGACVCDLSRLGTIYGTFCEKDDFSCPNERGLMCGGHGQCVAGECSCQPGWTGESCGCPVSTESCVLSDGLVCSGHGKCVCGKCVCDHPRRSGAFCEKCATCVNSCQSHWSCVDCHLSKGFAADDTQQCNRSCTSLVAYVDDITELIRGKYCLYHSREQCVIRFHVDMASHGPQLQISRHAECVFSHRYFKTFLSVFLLTVVLGLGILAVVRLLLRSKNRPLKGHVMEQFDDNNKNLSYAPSPSEKTITYRRDGLPDRPVEMHIHVHKMPLHDIFP</sequence>
<dbReference type="GO" id="GO:0046872">
    <property type="term" value="F:metal ion binding"/>
    <property type="evidence" value="ECO:0007669"/>
    <property type="project" value="UniProtKB-KW"/>
</dbReference>
<dbReference type="Pfam" id="PF07974">
    <property type="entry name" value="EGF_2"/>
    <property type="match status" value="1"/>
</dbReference>
<dbReference type="InterPro" id="IPR032695">
    <property type="entry name" value="Integrin_dom_sf"/>
</dbReference>
<dbReference type="InterPro" id="IPR000742">
    <property type="entry name" value="EGF"/>
</dbReference>
<dbReference type="Pfam" id="PF00362">
    <property type="entry name" value="Integrin_beta"/>
    <property type="match status" value="1"/>
</dbReference>